<protein>
    <submittedName>
        <fullName evidence="2">Uncharacterized protein</fullName>
    </submittedName>
</protein>
<accession>A0A2U8DS48</accession>
<keyword evidence="1" id="KW-0472">Membrane</keyword>
<feature type="transmembrane region" description="Helical" evidence="1">
    <location>
        <begin position="37"/>
        <end position="53"/>
    </location>
</feature>
<dbReference type="AlphaFoldDB" id="A0A2U8DS48"/>
<keyword evidence="1" id="KW-0812">Transmembrane</keyword>
<dbReference type="EMBL" id="CP020953">
    <property type="protein sequence ID" value="AWI05064.1"/>
    <property type="molecule type" value="Genomic_DNA"/>
</dbReference>
<sequence>MVYTNFLYKNRNLIYVLNNILNCTLVFKSIVTNHFNLVVLCILFFIVNLYAYNKISDMKLQEE</sequence>
<gene>
    <name evidence="2" type="ORF">B9W14_11335</name>
</gene>
<evidence type="ECO:0000313" key="3">
    <source>
        <dbReference type="Proteomes" id="UP000244910"/>
    </source>
</evidence>
<dbReference type="Proteomes" id="UP000244910">
    <property type="component" value="Chromosome"/>
</dbReference>
<evidence type="ECO:0000256" key="1">
    <source>
        <dbReference type="SAM" id="Phobius"/>
    </source>
</evidence>
<reference evidence="3" key="1">
    <citation type="submission" date="2017-04" db="EMBL/GenBank/DDBJ databases">
        <authorList>
            <person name="Song Y."/>
            <person name="Cho B.-K."/>
        </authorList>
    </citation>
    <scope>NUCLEOTIDE SEQUENCE [LARGE SCALE GENOMIC DNA]</scope>
    <source>
        <strain evidence="3">SL1</strain>
    </source>
</reference>
<keyword evidence="3" id="KW-1185">Reference proteome</keyword>
<dbReference type="KEGG" id="cdrk:B9W14_11335"/>
<keyword evidence="1" id="KW-1133">Transmembrane helix</keyword>
<proteinExistence type="predicted"/>
<organism evidence="2 3">
    <name type="scientific">Clostridium drakei</name>
    <dbReference type="NCBI Taxonomy" id="332101"/>
    <lineage>
        <taxon>Bacteria</taxon>
        <taxon>Bacillati</taxon>
        <taxon>Bacillota</taxon>
        <taxon>Clostridia</taxon>
        <taxon>Eubacteriales</taxon>
        <taxon>Clostridiaceae</taxon>
        <taxon>Clostridium</taxon>
    </lineage>
</organism>
<evidence type="ECO:0000313" key="2">
    <source>
        <dbReference type="EMBL" id="AWI05064.1"/>
    </source>
</evidence>
<name>A0A2U8DS48_9CLOT</name>
<dbReference type="OrthoDB" id="9925808at2"/>